<reference evidence="5" key="1">
    <citation type="submission" date="2022-11" db="EMBL/GenBank/DDBJ databases">
        <title>Larsenimonas rhizosphaerae sp. nov., isolated from a tidal mudflat.</title>
        <authorList>
            <person name="Lee S.D."/>
            <person name="Kim I.S."/>
        </authorList>
    </citation>
    <scope>NUCLEOTIDE SEQUENCE</scope>
    <source>
        <strain evidence="5">GH2-1</strain>
    </source>
</reference>
<keyword evidence="6" id="KW-1185">Reference proteome</keyword>
<sequence length="203" mass="22022">MPSQKSNATSATARAPKRSRGRRRVEDLLNAAVTTFADKGFDAATMTEIAATASAPIGSLYQFFPTKTALAQALLARYDAHLSARLDAICDSATEVTLGEFTSLLLNVLMSLEVERRCAMTLLEAHTVPPDCRKTLRRSLRTGTARALRARAPELSDDEIEVAAVVVVNAMKAMVHMGEEADPVRARANWHAMVEGWLGAQCH</sequence>
<comment type="caution">
    <text evidence="5">The sequence shown here is derived from an EMBL/GenBank/DDBJ whole genome shotgun (WGS) entry which is preliminary data.</text>
</comment>
<evidence type="ECO:0000313" key="5">
    <source>
        <dbReference type="EMBL" id="MCX2525241.1"/>
    </source>
</evidence>
<name>A0AA41ZIC3_9GAMM</name>
<feature type="domain" description="HTH tetR-type" evidence="4">
    <location>
        <begin position="22"/>
        <end position="82"/>
    </location>
</feature>
<keyword evidence="1 2" id="KW-0238">DNA-binding</keyword>
<evidence type="ECO:0000313" key="6">
    <source>
        <dbReference type="Proteomes" id="UP001165678"/>
    </source>
</evidence>
<proteinExistence type="predicted"/>
<dbReference type="PANTHER" id="PTHR30055">
    <property type="entry name" value="HTH-TYPE TRANSCRIPTIONAL REGULATOR RUTR"/>
    <property type="match status" value="1"/>
</dbReference>
<dbReference type="EMBL" id="JAPIVE010000004">
    <property type="protein sequence ID" value="MCX2525241.1"/>
    <property type="molecule type" value="Genomic_DNA"/>
</dbReference>
<protein>
    <submittedName>
        <fullName evidence="5">Helix-turn-helix domain containing protein</fullName>
    </submittedName>
</protein>
<dbReference type="PANTHER" id="PTHR30055:SF226">
    <property type="entry name" value="HTH-TYPE TRANSCRIPTIONAL REGULATOR PKSA"/>
    <property type="match status" value="1"/>
</dbReference>
<dbReference type="RefSeq" id="WP_265896775.1">
    <property type="nucleotide sequence ID" value="NZ_JAPIVE010000004.1"/>
</dbReference>
<feature type="DNA-binding region" description="H-T-H motif" evidence="2">
    <location>
        <begin position="45"/>
        <end position="64"/>
    </location>
</feature>
<evidence type="ECO:0000256" key="3">
    <source>
        <dbReference type="SAM" id="MobiDB-lite"/>
    </source>
</evidence>
<dbReference type="SUPFAM" id="SSF46689">
    <property type="entry name" value="Homeodomain-like"/>
    <property type="match status" value="1"/>
</dbReference>
<dbReference type="AlphaFoldDB" id="A0AA41ZIC3"/>
<feature type="region of interest" description="Disordered" evidence="3">
    <location>
        <begin position="1"/>
        <end position="22"/>
    </location>
</feature>
<dbReference type="InterPro" id="IPR009057">
    <property type="entry name" value="Homeodomain-like_sf"/>
</dbReference>
<feature type="compositionally biased region" description="Polar residues" evidence="3">
    <location>
        <begin position="1"/>
        <end position="12"/>
    </location>
</feature>
<evidence type="ECO:0000256" key="2">
    <source>
        <dbReference type="PROSITE-ProRule" id="PRU00335"/>
    </source>
</evidence>
<dbReference type="InterPro" id="IPR050109">
    <property type="entry name" value="HTH-type_TetR-like_transc_reg"/>
</dbReference>
<dbReference type="GO" id="GO:0000976">
    <property type="term" value="F:transcription cis-regulatory region binding"/>
    <property type="evidence" value="ECO:0007669"/>
    <property type="project" value="TreeGrafter"/>
</dbReference>
<gene>
    <name evidence="5" type="ORF">OQ287_13425</name>
</gene>
<dbReference type="Proteomes" id="UP001165678">
    <property type="component" value="Unassembled WGS sequence"/>
</dbReference>
<dbReference type="Gene3D" id="1.10.357.10">
    <property type="entry name" value="Tetracycline Repressor, domain 2"/>
    <property type="match status" value="1"/>
</dbReference>
<dbReference type="InterPro" id="IPR041669">
    <property type="entry name" value="TetR_C_15"/>
</dbReference>
<dbReference type="Pfam" id="PF17918">
    <property type="entry name" value="TetR_C_15"/>
    <property type="match status" value="1"/>
</dbReference>
<dbReference type="PRINTS" id="PR00455">
    <property type="entry name" value="HTHTETR"/>
</dbReference>
<organism evidence="5 6">
    <name type="scientific">Larsenimonas rhizosphaerae</name>
    <dbReference type="NCBI Taxonomy" id="2944682"/>
    <lineage>
        <taxon>Bacteria</taxon>
        <taxon>Pseudomonadati</taxon>
        <taxon>Pseudomonadota</taxon>
        <taxon>Gammaproteobacteria</taxon>
        <taxon>Oceanospirillales</taxon>
        <taxon>Halomonadaceae</taxon>
        <taxon>Larsenimonas</taxon>
    </lineage>
</organism>
<dbReference type="Pfam" id="PF00440">
    <property type="entry name" value="TetR_N"/>
    <property type="match status" value="1"/>
</dbReference>
<accession>A0AA41ZIC3</accession>
<evidence type="ECO:0000259" key="4">
    <source>
        <dbReference type="PROSITE" id="PS50977"/>
    </source>
</evidence>
<evidence type="ECO:0000256" key="1">
    <source>
        <dbReference type="ARBA" id="ARBA00023125"/>
    </source>
</evidence>
<dbReference type="GO" id="GO:0003700">
    <property type="term" value="F:DNA-binding transcription factor activity"/>
    <property type="evidence" value="ECO:0007669"/>
    <property type="project" value="TreeGrafter"/>
</dbReference>
<dbReference type="PROSITE" id="PS50977">
    <property type="entry name" value="HTH_TETR_2"/>
    <property type="match status" value="1"/>
</dbReference>
<dbReference type="InterPro" id="IPR001647">
    <property type="entry name" value="HTH_TetR"/>
</dbReference>